<evidence type="ECO:0000256" key="2">
    <source>
        <dbReference type="ARBA" id="ARBA00022908"/>
    </source>
</evidence>
<dbReference type="Gene3D" id="3.30.160.390">
    <property type="entry name" value="Integrase, DNA-binding domain"/>
    <property type="match status" value="1"/>
</dbReference>
<dbReference type="Gene3D" id="1.10.443.10">
    <property type="entry name" value="Intergrase catalytic core"/>
    <property type="match status" value="1"/>
</dbReference>
<name>A0AAU8TAY1_9BURK</name>
<dbReference type="GO" id="GO:0003677">
    <property type="term" value="F:DNA binding"/>
    <property type="evidence" value="ECO:0007669"/>
    <property type="project" value="UniProtKB-KW"/>
</dbReference>
<feature type="region of interest" description="Disordered" evidence="5">
    <location>
        <begin position="72"/>
        <end position="97"/>
    </location>
</feature>
<evidence type="ECO:0000259" key="6">
    <source>
        <dbReference type="PROSITE" id="PS51898"/>
    </source>
</evidence>
<dbReference type="InterPro" id="IPR013762">
    <property type="entry name" value="Integrase-like_cat_sf"/>
</dbReference>
<dbReference type="GeneID" id="66517310"/>
<dbReference type="SUPFAM" id="SSF56349">
    <property type="entry name" value="DNA breaking-rejoining enzymes"/>
    <property type="match status" value="1"/>
</dbReference>
<proteinExistence type="inferred from homology"/>
<dbReference type="Pfam" id="PF13356">
    <property type="entry name" value="Arm-DNA-bind_3"/>
    <property type="match status" value="1"/>
</dbReference>
<dbReference type="InterPro" id="IPR011010">
    <property type="entry name" value="DNA_brk_join_enz"/>
</dbReference>
<reference evidence="7 8" key="1">
    <citation type="journal article" date="2015" name="Genome Announc.">
        <title>Complete genome sequences for 59 burkholderia isolates, both pathogenic and near neighbor.</title>
        <authorList>
            <person name="Johnson S.L."/>
            <person name="Bishop-Lilly K.A."/>
            <person name="Ladner J.T."/>
            <person name="Daligault H.E."/>
            <person name="Davenport K.W."/>
            <person name="Jaissle J."/>
            <person name="Frey K.G."/>
            <person name="Koroleva G.I."/>
            <person name="Bruce D.C."/>
            <person name="Coyne S.R."/>
            <person name="Broomall S.M."/>
            <person name="Li P.E."/>
            <person name="Teshima H."/>
            <person name="Gibbons H.S."/>
            <person name="Palacios G.F."/>
            <person name="Rosenzweig C.N."/>
            <person name="Redden C.L."/>
            <person name="Xu Y."/>
            <person name="Minogue T.D."/>
            <person name="Chain P.S."/>
        </authorList>
    </citation>
    <scope>NUCLEOTIDE SEQUENCE [LARGE SCALE GENOMIC DNA]</scope>
    <source>
        <strain evidence="7 8">ATCC BAA-463</strain>
    </source>
</reference>
<keyword evidence="2" id="KW-0229">DNA integration</keyword>
<dbReference type="PANTHER" id="PTHR30629:SF2">
    <property type="entry name" value="PROPHAGE INTEGRASE INTS-RELATED"/>
    <property type="match status" value="1"/>
</dbReference>
<evidence type="ECO:0000256" key="4">
    <source>
        <dbReference type="ARBA" id="ARBA00023172"/>
    </source>
</evidence>
<comment type="similarity">
    <text evidence="1">Belongs to the 'phage' integrase family.</text>
</comment>
<evidence type="ECO:0000313" key="7">
    <source>
        <dbReference type="EMBL" id="AJZ61074.1"/>
    </source>
</evidence>
<evidence type="ECO:0000256" key="5">
    <source>
        <dbReference type="SAM" id="MobiDB-lite"/>
    </source>
</evidence>
<dbReference type="Gene3D" id="1.10.150.130">
    <property type="match status" value="1"/>
</dbReference>
<dbReference type="EMBL" id="CP010026">
    <property type="protein sequence ID" value="AJZ61074.1"/>
    <property type="molecule type" value="Genomic_DNA"/>
</dbReference>
<dbReference type="PROSITE" id="PS51898">
    <property type="entry name" value="TYR_RECOMBINASE"/>
    <property type="match status" value="1"/>
</dbReference>
<dbReference type="RefSeq" id="WP_046569116.1">
    <property type="nucleotide sequence ID" value="NZ_CP010026.1"/>
</dbReference>
<dbReference type="InterPro" id="IPR038488">
    <property type="entry name" value="Integrase_DNA-bd_sf"/>
</dbReference>
<sequence>MRFDAREAKQLQPGQHMTIDGCPGLRLEVSKTRRTWTYRYKRLSDAKIRQVKIGEWPAISVQAASSAWEKLREARDKGEDPAGEKREARREAEAERNATLTRQTYTVRQLVDDYIQGHVQTNYTAHGVRTSSAVVKDLGALEGRDAGSITRTEAFALIQSRLDTPVAANKLRGELARAWDYAIDAGKLPEDTHNWWRQVMKGRIRSKGKVIAGERFGTHQRVLSPKETGELIRWLPNFSELFTDVLTVYLWTGLRGGEILQMEGSEVSEEGDGLWWTCPKRKTKNRNRPQATDHRVPLIGRVEQIVRKRLERYGKGLLFRHKTGSADTGKGITQNAVSSMVYHMQPYSAQHLKHQRLPVTHWSPHDLRRTARTMLSSIGCPFEIGEIIIGHVIPGVGGVYDKYTYDKERREWLTKLADKLEELASTR</sequence>
<protein>
    <submittedName>
        <fullName evidence="7">Phage integrase family protein</fullName>
    </submittedName>
</protein>
<dbReference type="InterPro" id="IPR010998">
    <property type="entry name" value="Integrase_recombinase_N"/>
</dbReference>
<accession>A0AAU8TAY1</accession>
<evidence type="ECO:0000256" key="3">
    <source>
        <dbReference type="ARBA" id="ARBA00023125"/>
    </source>
</evidence>
<keyword evidence="4" id="KW-0233">DNA recombination</keyword>
<dbReference type="KEGG" id="bfn:OI25_3395"/>
<dbReference type="AlphaFoldDB" id="A0AAU8TAY1"/>
<organism evidence="7 8">
    <name type="scientific">Paraburkholderia fungorum</name>
    <dbReference type="NCBI Taxonomy" id="134537"/>
    <lineage>
        <taxon>Bacteria</taxon>
        <taxon>Pseudomonadati</taxon>
        <taxon>Pseudomonadota</taxon>
        <taxon>Betaproteobacteria</taxon>
        <taxon>Burkholderiales</taxon>
        <taxon>Burkholderiaceae</taxon>
        <taxon>Paraburkholderia</taxon>
    </lineage>
</organism>
<dbReference type="PANTHER" id="PTHR30629">
    <property type="entry name" value="PROPHAGE INTEGRASE"/>
    <property type="match status" value="1"/>
</dbReference>
<dbReference type="InterPro" id="IPR025166">
    <property type="entry name" value="Integrase_DNA_bind_dom"/>
</dbReference>
<feature type="domain" description="Tyr recombinase" evidence="6">
    <location>
        <begin position="218"/>
        <end position="418"/>
    </location>
</feature>
<dbReference type="InterPro" id="IPR002104">
    <property type="entry name" value="Integrase_catalytic"/>
</dbReference>
<dbReference type="GO" id="GO:0015074">
    <property type="term" value="P:DNA integration"/>
    <property type="evidence" value="ECO:0007669"/>
    <property type="project" value="UniProtKB-KW"/>
</dbReference>
<dbReference type="GO" id="GO:0006310">
    <property type="term" value="P:DNA recombination"/>
    <property type="evidence" value="ECO:0007669"/>
    <property type="project" value="UniProtKB-KW"/>
</dbReference>
<feature type="compositionally biased region" description="Basic and acidic residues" evidence="5">
    <location>
        <begin position="72"/>
        <end position="96"/>
    </location>
</feature>
<evidence type="ECO:0000313" key="8">
    <source>
        <dbReference type="Proteomes" id="UP000032614"/>
    </source>
</evidence>
<dbReference type="Proteomes" id="UP000032614">
    <property type="component" value="Chromosome 1"/>
</dbReference>
<keyword evidence="3" id="KW-0238">DNA-binding</keyword>
<dbReference type="InterPro" id="IPR050808">
    <property type="entry name" value="Phage_Integrase"/>
</dbReference>
<evidence type="ECO:0000256" key="1">
    <source>
        <dbReference type="ARBA" id="ARBA00008857"/>
    </source>
</evidence>
<gene>
    <name evidence="7" type="ORF">OI25_3395</name>
</gene>